<dbReference type="OrthoDB" id="6711390at2759"/>
<dbReference type="EMBL" id="OU892282">
    <property type="protein sequence ID" value="CAG9771113.1"/>
    <property type="molecule type" value="Genomic_DNA"/>
</dbReference>
<protein>
    <submittedName>
        <fullName evidence="1">Uncharacterized protein</fullName>
    </submittedName>
</protein>
<organism evidence="1 2">
    <name type="scientific">Ceutorhynchus assimilis</name>
    <name type="common">cabbage seed weevil</name>
    <dbReference type="NCBI Taxonomy" id="467358"/>
    <lineage>
        <taxon>Eukaryota</taxon>
        <taxon>Metazoa</taxon>
        <taxon>Ecdysozoa</taxon>
        <taxon>Arthropoda</taxon>
        <taxon>Hexapoda</taxon>
        <taxon>Insecta</taxon>
        <taxon>Pterygota</taxon>
        <taxon>Neoptera</taxon>
        <taxon>Endopterygota</taxon>
        <taxon>Coleoptera</taxon>
        <taxon>Polyphaga</taxon>
        <taxon>Cucujiformia</taxon>
        <taxon>Curculionidae</taxon>
        <taxon>Ceutorhynchinae</taxon>
        <taxon>Ceutorhynchus</taxon>
    </lineage>
</organism>
<sequence length="192" mass="21827">MASNILPSRIIRHQLQTSLQHPIKLRNLRNFCDCNKPDQSSEDSSCERCISTANDCENAENHRQPEAFPCKPDCRKGKPNILPRSCLPWEQGTEICQEVKKLQSLTCEHICEAFAGQEIIKHLELNVCEKRRFKKCTEKTNDGSQCMDFKPKMGLSKKIYPMVHAGSKNNIAGSPVKEHSGFIIPKKENCED</sequence>
<proteinExistence type="predicted"/>
<dbReference type="AlphaFoldDB" id="A0A9N9QM35"/>
<keyword evidence="2" id="KW-1185">Reference proteome</keyword>
<name>A0A9N9QM35_9CUCU</name>
<dbReference type="Proteomes" id="UP001152799">
    <property type="component" value="Chromosome 6"/>
</dbReference>
<reference evidence="1" key="1">
    <citation type="submission" date="2022-01" db="EMBL/GenBank/DDBJ databases">
        <authorList>
            <person name="King R."/>
        </authorList>
    </citation>
    <scope>NUCLEOTIDE SEQUENCE</scope>
</reference>
<gene>
    <name evidence="1" type="ORF">CEUTPL_LOCUS11555</name>
</gene>
<evidence type="ECO:0000313" key="1">
    <source>
        <dbReference type="EMBL" id="CAG9771113.1"/>
    </source>
</evidence>
<accession>A0A9N9QM35</accession>
<evidence type="ECO:0000313" key="2">
    <source>
        <dbReference type="Proteomes" id="UP001152799"/>
    </source>
</evidence>